<name>A0ABV6N354_9PSEU</name>
<feature type="transmembrane region" description="Helical" evidence="1">
    <location>
        <begin position="102"/>
        <end position="122"/>
    </location>
</feature>
<feature type="transmembrane region" description="Helical" evidence="1">
    <location>
        <begin position="189"/>
        <end position="208"/>
    </location>
</feature>
<dbReference type="RefSeq" id="WP_273936967.1">
    <property type="nucleotide sequence ID" value="NZ_CP097263.1"/>
</dbReference>
<organism evidence="2 3">
    <name type="scientific">Kutzneria chonburiensis</name>
    <dbReference type="NCBI Taxonomy" id="1483604"/>
    <lineage>
        <taxon>Bacteria</taxon>
        <taxon>Bacillati</taxon>
        <taxon>Actinomycetota</taxon>
        <taxon>Actinomycetes</taxon>
        <taxon>Pseudonocardiales</taxon>
        <taxon>Pseudonocardiaceae</taxon>
        <taxon>Kutzneria</taxon>
    </lineage>
</organism>
<dbReference type="Proteomes" id="UP001589810">
    <property type="component" value="Unassembled WGS sequence"/>
</dbReference>
<feature type="transmembrane region" description="Helical" evidence="1">
    <location>
        <begin position="159"/>
        <end position="183"/>
    </location>
</feature>
<sequence>MTTTQQIAAGQTTEPTKVQGPLGSLLSLVMDIGLPLGTYYLLKNAFGVDVITALIVSGLVPAARTIWTTVRSGKPDQFALAVLIVTVISIPITLLTGSPTFMLAKEGLGTATLGIYIAVMALRQQPVMTAAFKPFIANSVRKSAAWDEFMVSSPAFRALLVRANMVWAIGFVVEVAARLLIVFTQPFDTAVWATNIPLYVTIVGCSIVQRRWLVPVAAMVNTAAGEK</sequence>
<proteinExistence type="predicted"/>
<keyword evidence="1" id="KW-0812">Transmembrane</keyword>
<reference evidence="2 3" key="1">
    <citation type="submission" date="2024-09" db="EMBL/GenBank/DDBJ databases">
        <authorList>
            <person name="Sun Q."/>
            <person name="Mori K."/>
        </authorList>
    </citation>
    <scope>NUCLEOTIDE SEQUENCE [LARGE SCALE GENOMIC DNA]</scope>
    <source>
        <strain evidence="2 3">TBRC 1432</strain>
    </source>
</reference>
<keyword evidence="3" id="KW-1185">Reference proteome</keyword>
<feature type="transmembrane region" description="Helical" evidence="1">
    <location>
        <begin position="78"/>
        <end position="96"/>
    </location>
</feature>
<dbReference type="NCBIfam" id="NF041646">
    <property type="entry name" value="VC0807_fam"/>
    <property type="match status" value="1"/>
</dbReference>
<gene>
    <name evidence="2" type="ORF">ACFFH7_34775</name>
</gene>
<evidence type="ECO:0000256" key="1">
    <source>
        <dbReference type="SAM" id="Phobius"/>
    </source>
</evidence>
<evidence type="ECO:0000313" key="2">
    <source>
        <dbReference type="EMBL" id="MFC0546717.1"/>
    </source>
</evidence>
<accession>A0ABV6N354</accession>
<feature type="transmembrane region" description="Helical" evidence="1">
    <location>
        <begin position="45"/>
        <end position="66"/>
    </location>
</feature>
<protein>
    <submittedName>
        <fullName evidence="2">VC0807 family protein</fullName>
    </submittedName>
</protein>
<comment type="caution">
    <text evidence="2">The sequence shown here is derived from an EMBL/GenBank/DDBJ whole genome shotgun (WGS) entry which is preliminary data.</text>
</comment>
<keyword evidence="1" id="KW-0472">Membrane</keyword>
<evidence type="ECO:0000313" key="3">
    <source>
        <dbReference type="Proteomes" id="UP001589810"/>
    </source>
</evidence>
<dbReference type="EMBL" id="JBHLUD010000013">
    <property type="protein sequence ID" value="MFC0546717.1"/>
    <property type="molecule type" value="Genomic_DNA"/>
</dbReference>
<keyword evidence="1" id="KW-1133">Transmembrane helix</keyword>